<organism evidence="3 4">
    <name type="scientific">Micromonospora solifontis</name>
    <dbReference type="NCBI Taxonomy" id="2487138"/>
    <lineage>
        <taxon>Bacteria</taxon>
        <taxon>Bacillati</taxon>
        <taxon>Actinomycetota</taxon>
        <taxon>Actinomycetes</taxon>
        <taxon>Micromonosporales</taxon>
        <taxon>Micromonosporaceae</taxon>
        <taxon>Micromonospora</taxon>
    </lineage>
</organism>
<proteinExistence type="predicted"/>
<feature type="transmembrane region" description="Helical" evidence="2">
    <location>
        <begin position="211"/>
        <end position="232"/>
    </location>
</feature>
<dbReference type="EMBL" id="RJLN01000066">
    <property type="protein sequence ID" value="RNL95301.1"/>
    <property type="molecule type" value="Genomic_DNA"/>
</dbReference>
<sequence>MTGTKPPAKQKKAATWVFWLTIGLVLLGCVLAGVLNSDGENAVPAPATDERADTVAILRDSSAAQGICYGWLLTDYWEYGDDAISAGSNLGDGVRVAENPSCPRWVQVTAAIRYVPESSESNDTARVEVTGSPDIGPADLSRMRAGLTRFGLTDDVFIDDPGWAVTRAAVMLPLLAAEAGLAEPVTATPTAGAADPSPLPDAGNDLWRDRWGWLLAAAGILLFAALLITVGVRQRRRQLRGRVPAQRAGAGADARTRETA</sequence>
<keyword evidence="4" id="KW-1185">Reference proteome</keyword>
<dbReference type="RefSeq" id="WP_123242539.1">
    <property type="nucleotide sequence ID" value="NZ_JAAHBY010000066.1"/>
</dbReference>
<evidence type="ECO:0000313" key="4">
    <source>
        <dbReference type="Proteomes" id="UP000280698"/>
    </source>
</evidence>
<evidence type="ECO:0000313" key="3">
    <source>
        <dbReference type="EMBL" id="RNL95301.1"/>
    </source>
</evidence>
<reference evidence="3 4" key="1">
    <citation type="submission" date="2018-11" db="EMBL/GenBank/DDBJ databases">
        <title>Micromonospora sp. PPF5-17, a new actinomycetes isolated from a hot spring soil.</title>
        <authorList>
            <person name="Thawai C."/>
        </authorList>
    </citation>
    <scope>NUCLEOTIDE SEQUENCE [LARGE SCALE GENOMIC DNA]</scope>
    <source>
        <strain evidence="3 4">PPF5-17</strain>
    </source>
</reference>
<comment type="caution">
    <text evidence="3">The sequence shown here is derived from an EMBL/GenBank/DDBJ whole genome shotgun (WGS) entry which is preliminary data.</text>
</comment>
<name>A0ABX9WBR4_9ACTN</name>
<dbReference type="PROSITE" id="PS51257">
    <property type="entry name" value="PROKAR_LIPOPROTEIN"/>
    <property type="match status" value="1"/>
</dbReference>
<keyword evidence="2" id="KW-0472">Membrane</keyword>
<feature type="region of interest" description="Disordered" evidence="1">
    <location>
        <begin position="241"/>
        <end position="260"/>
    </location>
</feature>
<evidence type="ECO:0000256" key="2">
    <source>
        <dbReference type="SAM" id="Phobius"/>
    </source>
</evidence>
<protein>
    <recommendedName>
        <fullName evidence="5">SURF1-like protein</fullName>
    </recommendedName>
</protein>
<evidence type="ECO:0008006" key="5">
    <source>
        <dbReference type="Google" id="ProtNLM"/>
    </source>
</evidence>
<accession>A0ABX9WBR4</accession>
<dbReference type="Proteomes" id="UP000280698">
    <property type="component" value="Unassembled WGS sequence"/>
</dbReference>
<evidence type="ECO:0000256" key="1">
    <source>
        <dbReference type="SAM" id="MobiDB-lite"/>
    </source>
</evidence>
<keyword evidence="2" id="KW-1133">Transmembrane helix</keyword>
<keyword evidence="2" id="KW-0812">Transmembrane</keyword>
<gene>
    <name evidence="3" type="ORF">EFE23_20365</name>
</gene>